<evidence type="ECO:0000256" key="2">
    <source>
        <dbReference type="SAM" id="MobiDB-lite"/>
    </source>
</evidence>
<organism evidence="3 4">
    <name type="scientific">Suilimivivens aceti</name>
    <dbReference type="NCBI Taxonomy" id="2981774"/>
    <lineage>
        <taxon>Bacteria</taxon>
        <taxon>Bacillati</taxon>
        <taxon>Bacillota</taxon>
        <taxon>Clostridia</taxon>
        <taxon>Lachnospirales</taxon>
        <taxon>Lachnospiraceae</taxon>
        <taxon>Suilimivivens</taxon>
    </lineage>
</organism>
<dbReference type="Proteomes" id="UP001652432">
    <property type="component" value="Unassembled WGS sequence"/>
</dbReference>
<dbReference type="RefSeq" id="WP_262573444.1">
    <property type="nucleotide sequence ID" value="NZ_JAOQKJ010000003.1"/>
</dbReference>
<protein>
    <submittedName>
        <fullName evidence="3">Polymer-forming cytoskeletal protein</fullName>
    </submittedName>
</protein>
<feature type="region of interest" description="Disordered" evidence="2">
    <location>
        <begin position="79"/>
        <end position="105"/>
    </location>
</feature>
<evidence type="ECO:0000313" key="3">
    <source>
        <dbReference type="EMBL" id="MCU6743612.1"/>
    </source>
</evidence>
<dbReference type="Pfam" id="PF04519">
    <property type="entry name" value="Bactofilin"/>
    <property type="match status" value="1"/>
</dbReference>
<feature type="region of interest" description="Disordered" evidence="2">
    <location>
        <begin position="20"/>
        <end position="63"/>
    </location>
</feature>
<evidence type="ECO:0000256" key="1">
    <source>
        <dbReference type="ARBA" id="ARBA00044755"/>
    </source>
</evidence>
<proteinExistence type="inferred from homology"/>
<dbReference type="PANTHER" id="PTHR35024:SF4">
    <property type="entry name" value="POLYMER-FORMING CYTOSKELETAL PROTEIN"/>
    <property type="match status" value="1"/>
</dbReference>
<keyword evidence="4" id="KW-1185">Reference proteome</keyword>
<dbReference type="PANTHER" id="PTHR35024">
    <property type="entry name" value="HYPOTHETICAL CYTOSOLIC PROTEIN"/>
    <property type="match status" value="1"/>
</dbReference>
<gene>
    <name evidence="3" type="ORF">OCV77_03700</name>
</gene>
<comment type="caution">
    <text evidence="3">The sequence shown here is derived from an EMBL/GenBank/DDBJ whole genome shotgun (WGS) entry which is preliminary data.</text>
</comment>
<dbReference type="EMBL" id="JAOQKJ010000003">
    <property type="protein sequence ID" value="MCU6743612.1"/>
    <property type="molecule type" value="Genomic_DNA"/>
</dbReference>
<sequence length="253" mass="26325">MGFFSDLKDDLSQAVNELMPEEGAEEAEAKKNAEAEEAADDGADAVRETEKAEESSTVNGFDADLGAMLDNVDNLSATKESAYTQPAEKAEMPSSSGKRPSDEVSTLTESMIINGNIATEGALDVRGSIVGNVEALGKLNITGTIQGNSQAAEIYAEGAKITGELKSSGSIKVGQSTVIIGNLYANSAVIAGAIKGDIDVKGPVVLDSSAIVMGDIKSKSVQINNGAVIEGMCSQCYAEVNPTSFFEEIKKMK</sequence>
<feature type="compositionally biased region" description="Polar residues" evidence="2">
    <location>
        <begin position="93"/>
        <end position="105"/>
    </location>
</feature>
<reference evidence="3 4" key="1">
    <citation type="journal article" date="2021" name="ISME Commun">
        <title>Automated analysis of genomic sequences facilitates high-throughput and comprehensive description of bacteria.</title>
        <authorList>
            <person name="Hitch T.C.A."/>
        </authorList>
    </citation>
    <scope>NUCLEOTIDE SEQUENCE [LARGE SCALE GENOMIC DNA]</scope>
    <source>
        <strain evidence="3 4">Sanger_18</strain>
    </source>
</reference>
<feature type="compositionally biased region" description="Basic and acidic residues" evidence="2">
    <location>
        <begin position="44"/>
        <end position="54"/>
    </location>
</feature>
<name>A0ABT2T049_9FIRM</name>
<comment type="similarity">
    <text evidence="1">Belongs to the bactofilin family.</text>
</comment>
<dbReference type="InterPro" id="IPR007607">
    <property type="entry name" value="BacA/B"/>
</dbReference>
<accession>A0ABT2T049</accession>
<evidence type="ECO:0000313" key="4">
    <source>
        <dbReference type="Proteomes" id="UP001652432"/>
    </source>
</evidence>